<dbReference type="AlphaFoldDB" id="A0A1J0GM80"/>
<dbReference type="RefSeq" id="WP_071614738.1">
    <property type="nucleotide sequence ID" value="NZ_CP015756.1"/>
</dbReference>
<evidence type="ECO:0008006" key="4">
    <source>
        <dbReference type="Google" id="ProtNLM"/>
    </source>
</evidence>
<reference evidence="3" key="1">
    <citation type="journal article" date="2016" name="Front. Microbiol.">
        <title>Complete Genome Sequence of Clostridium estertheticum DSM 8809, a Microbe Identified in Spoiled Vacuum Packed Beef.</title>
        <authorList>
            <person name="Yu Z."/>
            <person name="Gunn L."/>
            <person name="Brennan E."/>
            <person name="Reid R."/>
            <person name="Wall P.G."/>
            <person name="Gaora O.P."/>
            <person name="Hurley D."/>
            <person name="Bolton D."/>
            <person name="Fanning S."/>
        </authorList>
    </citation>
    <scope>NUCLEOTIDE SEQUENCE [LARGE SCALE GENOMIC DNA]</scope>
    <source>
        <strain evidence="3">DSM 8809</strain>
    </source>
</reference>
<dbReference type="STRING" id="1552.A7L45_21600"/>
<organism evidence="2 3">
    <name type="scientific">Clostridium estertheticum subsp. estertheticum</name>
    <dbReference type="NCBI Taxonomy" id="1552"/>
    <lineage>
        <taxon>Bacteria</taxon>
        <taxon>Bacillati</taxon>
        <taxon>Bacillota</taxon>
        <taxon>Clostridia</taxon>
        <taxon>Eubacteriales</taxon>
        <taxon>Clostridiaceae</taxon>
        <taxon>Clostridium</taxon>
    </lineage>
</organism>
<feature type="chain" id="PRO_5009611981" description="S-layer protein" evidence="1">
    <location>
        <begin position="27"/>
        <end position="418"/>
    </location>
</feature>
<evidence type="ECO:0000313" key="3">
    <source>
        <dbReference type="Proteomes" id="UP000182569"/>
    </source>
</evidence>
<evidence type="ECO:0000313" key="2">
    <source>
        <dbReference type="EMBL" id="APC42451.1"/>
    </source>
</evidence>
<gene>
    <name evidence="2" type="ORF">A7L45_21600</name>
</gene>
<dbReference type="Proteomes" id="UP000182569">
    <property type="component" value="Chromosome"/>
</dbReference>
<accession>A0A1J0GM80</accession>
<sequence length="418" mass="45656">MKLNKKTAVIVSFALGSVMFATTAMAQVLTKSGYDELKDSLKYTAESATTKLTSYTGDMSIIIKDNGKVVYSDDSLSKVDVSKGAKETVTTRLDGLKKTEGYNYSDKNGYINKSDEQKIYYITDATKPSDAISSSNPFKDEGADDMEKIADAVVGNLKDAVVVKQNADGSKTLSGSLSEAQIPSIINAVVSLESKNVFGNRFNNSNNESSVAKITSDVFVKEVKGNMVTTKDGLIQTVLGTGLISGKDAKGVEHKLTFELLAKMTDVNATKVSRPDLTGKKVVKNVDIDSTKLTNPGKYIGKYKTDILLDKGAKFEKIGEQFIDINAVDDNSISGRYYEQYVKGYEEYVTDKKDFKFSAKFSDKNNKYNGTFSSTDSSNKKTEGRIYINQQSAEIGFSINGAINGEKITDDMFSKTFN</sequence>
<dbReference type="EMBL" id="CP015756">
    <property type="protein sequence ID" value="APC42451.1"/>
    <property type="molecule type" value="Genomic_DNA"/>
</dbReference>
<name>A0A1J0GM80_9CLOT</name>
<proteinExistence type="predicted"/>
<feature type="signal peptide" evidence="1">
    <location>
        <begin position="1"/>
        <end position="26"/>
    </location>
</feature>
<evidence type="ECO:0000256" key="1">
    <source>
        <dbReference type="SAM" id="SignalP"/>
    </source>
</evidence>
<protein>
    <recommendedName>
        <fullName evidence="4">S-layer protein</fullName>
    </recommendedName>
</protein>
<dbReference type="KEGG" id="ceu:A7L45_21600"/>
<keyword evidence="3" id="KW-1185">Reference proteome</keyword>
<keyword evidence="1" id="KW-0732">Signal</keyword>